<dbReference type="AlphaFoldDB" id="A0A6A4QPB8"/>
<reference evidence="2" key="1">
    <citation type="journal article" date="2020" name="Nat. Commun.">
        <title>Genome sequence of the cluster root forming white lupin.</title>
        <authorList>
            <person name="Hufnagel B."/>
            <person name="Marques A."/>
            <person name="Soriano A."/>
            <person name="Marques L."/>
            <person name="Divol F."/>
            <person name="Doumas P."/>
            <person name="Sallet E."/>
            <person name="Mancinotti D."/>
            <person name="Carrere S."/>
            <person name="Marande W."/>
            <person name="Arribat S."/>
            <person name="Keller J."/>
            <person name="Huneau C."/>
            <person name="Blein T."/>
            <person name="Aime D."/>
            <person name="Laguerre M."/>
            <person name="Taylor J."/>
            <person name="Schubert V."/>
            <person name="Nelson M."/>
            <person name="Geu-Flores F."/>
            <person name="Crespi M."/>
            <person name="Gallardo-Guerrero K."/>
            <person name="Delaux P.-M."/>
            <person name="Salse J."/>
            <person name="Berges H."/>
            <person name="Guyot R."/>
            <person name="Gouzy J."/>
            <person name="Peret B."/>
        </authorList>
    </citation>
    <scope>NUCLEOTIDE SEQUENCE [LARGE SCALE GENOMIC DNA]</scope>
    <source>
        <strain evidence="2">cv. Amiga</strain>
    </source>
</reference>
<dbReference type="Proteomes" id="UP000447434">
    <property type="component" value="Chromosome 4"/>
</dbReference>
<accession>A0A6A4QPB8</accession>
<evidence type="ECO:0000313" key="1">
    <source>
        <dbReference type="EMBL" id="KAE9615509.1"/>
    </source>
</evidence>
<proteinExistence type="predicted"/>
<dbReference type="EMBL" id="WOCE01000004">
    <property type="protein sequence ID" value="KAE9615509.1"/>
    <property type="molecule type" value="Genomic_DNA"/>
</dbReference>
<sequence length="49" mass="5806">MYLNHSRDNEVGDVRLTSQHKTYYNLPCLLSEQVSSCWIFPSLYFYGTK</sequence>
<keyword evidence="2" id="KW-1185">Reference proteome</keyword>
<comment type="caution">
    <text evidence="1">The sequence shown here is derived from an EMBL/GenBank/DDBJ whole genome shotgun (WGS) entry which is preliminary data.</text>
</comment>
<organism evidence="1 2">
    <name type="scientific">Lupinus albus</name>
    <name type="common">White lupine</name>
    <name type="synonym">Lupinus termis</name>
    <dbReference type="NCBI Taxonomy" id="3870"/>
    <lineage>
        <taxon>Eukaryota</taxon>
        <taxon>Viridiplantae</taxon>
        <taxon>Streptophyta</taxon>
        <taxon>Embryophyta</taxon>
        <taxon>Tracheophyta</taxon>
        <taxon>Spermatophyta</taxon>
        <taxon>Magnoliopsida</taxon>
        <taxon>eudicotyledons</taxon>
        <taxon>Gunneridae</taxon>
        <taxon>Pentapetalae</taxon>
        <taxon>rosids</taxon>
        <taxon>fabids</taxon>
        <taxon>Fabales</taxon>
        <taxon>Fabaceae</taxon>
        <taxon>Papilionoideae</taxon>
        <taxon>50 kb inversion clade</taxon>
        <taxon>genistoids sensu lato</taxon>
        <taxon>core genistoids</taxon>
        <taxon>Genisteae</taxon>
        <taxon>Lupinus</taxon>
    </lineage>
</organism>
<evidence type="ECO:0000313" key="2">
    <source>
        <dbReference type="Proteomes" id="UP000447434"/>
    </source>
</evidence>
<gene>
    <name evidence="1" type="ORF">Lalb_Chr04g0256011</name>
</gene>
<protein>
    <submittedName>
        <fullName evidence="1">Uncharacterized protein</fullName>
    </submittedName>
</protein>
<name>A0A6A4QPB8_LUPAL</name>